<keyword evidence="3" id="KW-1185">Reference proteome</keyword>
<dbReference type="Proteomes" id="UP000199702">
    <property type="component" value="Unassembled WGS sequence"/>
</dbReference>
<feature type="chain" id="PRO_5011708607" description="Outer membrane protein beta-barrel domain-containing protein" evidence="1">
    <location>
        <begin position="21"/>
        <end position="177"/>
    </location>
</feature>
<sequence length="177" mass="19819">MKKIVLVASLLIGLTFSAQAQNNSKNALGLRLGDNDGFGGEVSYQRKLAKNNRLEFDLGWRNSNNVDAIKLVGLYQWVWNIDGGFNWYAGVGGGLGTWSYDNRYYYNNGNGNGDFYYDGVDDSGAFALVAGDIGIEYNFDIPLQLSLDFRPEIYFNSDRFRENSFGPDIALGVRFLF</sequence>
<accession>A0A1H6Q7C0</accession>
<dbReference type="SUPFAM" id="SSF56925">
    <property type="entry name" value="OMPA-like"/>
    <property type="match status" value="1"/>
</dbReference>
<dbReference type="RefSeq" id="WP_091306801.1">
    <property type="nucleotide sequence ID" value="NZ_CBCSJU010000001.1"/>
</dbReference>
<reference evidence="3" key="1">
    <citation type="submission" date="2016-10" db="EMBL/GenBank/DDBJ databases">
        <authorList>
            <person name="Varghese N."/>
            <person name="Submissions S."/>
        </authorList>
    </citation>
    <scope>NUCLEOTIDE SEQUENCE [LARGE SCALE GENOMIC DNA]</scope>
    <source>
        <strain evidence="3">DSM 17934</strain>
    </source>
</reference>
<evidence type="ECO:0008006" key="4">
    <source>
        <dbReference type="Google" id="ProtNLM"/>
    </source>
</evidence>
<keyword evidence="1" id="KW-0732">Signal</keyword>
<evidence type="ECO:0000313" key="3">
    <source>
        <dbReference type="Proteomes" id="UP000199702"/>
    </source>
</evidence>
<name>A0A1H6Q7C0_9FLAO</name>
<dbReference type="EMBL" id="FNYA01000001">
    <property type="protein sequence ID" value="SEI39699.1"/>
    <property type="molecule type" value="Genomic_DNA"/>
</dbReference>
<evidence type="ECO:0000313" key="2">
    <source>
        <dbReference type="EMBL" id="SEI39699.1"/>
    </source>
</evidence>
<dbReference type="AlphaFoldDB" id="A0A1H6Q7C0"/>
<protein>
    <recommendedName>
        <fullName evidence="4">Outer membrane protein beta-barrel domain-containing protein</fullName>
    </recommendedName>
</protein>
<dbReference type="OrthoDB" id="978645at2"/>
<dbReference type="STRING" id="402734.SAMN05660918_0331"/>
<evidence type="ECO:0000256" key="1">
    <source>
        <dbReference type="SAM" id="SignalP"/>
    </source>
</evidence>
<proteinExistence type="predicted"/>
<feature type="signal peptide" evidence="1">
    <location>
        <begin position="1"/>
        <end position="20"/>
    </location>
</feature>
<gene>
    <name evidence="2" type="ORF">SAMN05660918_0331</name>
</gene>
<organism evidence="2 3">
    <name type="scientific">Flavobacterium terrigena</name>
    <dbReference type="NCBI Taxonomy" id="402734"/>
    <lineage>
        <taxon>Bacteria</taxon>
        <taxon>Pseudomonadati</taxon>
        <taxon>Bacteroidota</taxon>
        <taxon>Flavobacteriia</taxon>
        <taxon>Flavobacteriales</taxon>
        <taxon>Flavobacteriaceae</taxon>
        <taxon>Flavobacterium</taxon>
    </lineage>
</organism>
<dbReference type="InterPro" id="IPR011250">
    <property type="entry name" value="OMP/PagP_B-barrel"/>
</dbReference>